<dbReference type="EMBL" id="LNYC01000068">
    <property type="protein sequence ID" value="KTC97901.1"/>
    <property type="molecule type" value="Genomic_DNA"/>
</dbReference>
<evidence type="ECO:0000259" key="4">
    <source>
        <dbReference type="Pfam" id="PF13442"/>
    </source>
</evidence>
<name>A0A0W0TQM7_9GAMM</name>
<evidence type="ECO:0000256" key="1">
    <source>
        <dbReference type="ARBA" id="ARBA00022617"/>
    </source>
</evidence>
<dbReference type="InterPro" id="IPR009056">
    <property type="entry name" value="Cyt_c-like_dom"/>
</dbReference>
<evidence type="ECO:0000313" key="6">
    <source>
        <dbReference type="Proteomes" id="UP000054785"/>
    </source>
</evidence>
<feature type="domain" description="Cytochrome c" evidence="4">
    <location>
        <begin position="31"/>
        <end position="104"/>
    </location>
</feature>
<dbReference type="Gene3D" id="1.10.760.10">
    <property type="entry name" value="Cytochrome c-like domain"/>
    <property type="match status" value="1"/>
</dbReference>
<gene>
    <name evidence="5" type="primary">cyc</name>
    <name evidence="5" type="ORF">Lgee_1677</name>
</gene>
<dbReference type="InterPro" id="IPR036909">
    <property type="entry name" value="Cyt_c-like_dom_sf"/>
</dbReference>
<dbReference type="GO" id="GO:0046872">
    <property type="term" value="F:metal ion binding"/>
    <property type="evidence" value="ECO:0007669"/>
    <property type="project" value="UniProtKB-KW"/>
</dbReference>
<keyword evidence="6" id="KW-1185">Reference proteome</keyword>
<keyword evidence="2" id="KW-0479">Metal-binding</keyword>
<dbReference type="GO" id="GO:0020037">
    <property type="term" value="F:heme binding"/>
    <property type="evidence" value="ECO:0007669"/>
    <property type="project" value="InterPro"/>
</dbReference>
<reference evidence="5 6" key="1">
    <citation type="submission" date="2015-11" db="EMBL/GenBank/DDBJ databases">
        <title>Genomic analysis of 38 Legionella species identifies large and diverse effector repertoires.</title>
        <authorList>
            <person name="Burstein D."/>
            <person name="Amaro F."/>
            <person name="Zusman T."/>
            <person name="Lifshitz Z."/>
            <person name="Cohen O."/>
            <person name="Gilbert J.A."/>
            <person name="Pupko T."/>
            <person name="Shuman H.A."/>
            <person name="Segal G."/>
        </authorList>
    </citation>
    <scope>NUCLEOTIDE SEQUENCE [LARGE SCALE GENOMIC DNA]</scope>
    <source>
        <strain evidence="5 6">ATCC 49504</strain>
    </source>
</reference>
<dbReference type="PANTHER" id="PTHR40942:SF4">
    <property type="entry name" value="CYTOCHROME C5"/>
    <property type="match status" value="1"/>
</dbReference>
<dbReference type="Pfam" id="PF13442">
    <property type="entry name" value="Cytochrome_CBB3"/>
    <property type="match status" value="1"/>
</dbReference>
<dbReference type="AlphaFoldDB" id="A0A0W0TQM7"/>
<evidence type="ECO:0000256" key="3">
    <source>
        <dbReference type="ARBA" id="ARBA00023004"/>
    </source>
</evidence>
<protein>
    <submittedName>
        <fullName evidence="5">Cytochrome c5</fullName>
    </submittedName>
</protein>
<comment type="caution">
    <text evidence="5">The sequence shown here is derived from an EMBL/GenBank/DDBJ whole genome shotgun (WGS) entry which is preliminary data.</text>
</comment>
<organism evidence="5 6">
    <name type="scientific">Legionella geestiana</name>
    <dbReference type="NCBI Taxonomy" id="45065"/>
    <lineage>
        <taxon>Bacteria</taxon>
        <taxon>Pseudomonadati</taxon>
        <taxon>Pseudomonadota</taxon>
        <taxon>Gammaproteobacteria</taxon>
        <taxon>Legionellales</taxon>
        <taxon>Legionellaceae</taxon>
        <taxon>Legionella</taxon>
    </lineage>
</organism>
<sequence>MGWMLCFSLSANALATSHRPQEMLESIRGTPNEGTYIVEHFCSTCHALNPQIPLGAPRMGVASDWQARSSQGMEVLLHHTEEGFGAMPARGGCFECTDEQLALAIAALLPARKISK</sequence>
<keyword evidence="1" id="KW-0349">Heme</keyword>
<dbReference type="Proteomes" id="UP000054785">
    <property type="component" value="Unassembled WGS sequence"/>
</dbReference>
<proteinExistence type="predicted"/>
<dbReference type="GO" id="GO:0009055">
    <property type="term" value="F:electron transfer activity"/>
    <property type="evidence" value="ECO:0007669"/>
    <property type="project" value="InterPro"/>
</dbReference>
<dbReference type="PATRIC" id="fig|45065.4.peg.1818"/>
<dbReference type="PANTHER" id="PTHR40942">
    <property type="match status" value="1"/>
</dbReference>
<evidence type="ECO:0000256" key="2">
    <source>
        <dbReference type="ARBA" id="ARBA00022723"/>
    </source>
</evidence>
<dbReference type="STRING" id="45065.Lgee_1677"/>
<evidence type="ECO:0000313" key="5">
    <source>
        <dbReference type="EMBL" id="KTC97901.1"/>
    </source>
</evidence>
<keyword evidence="3" id="KW-0408">Iron</keyword>
<accession>A0A0W0TQM7</accession>
<dbReference type="SUPFAM" id="SSF46626">
    <property type="entry name" value="Cytochrome c"/>
    <property type="match status" value="1"/>
</dbReference>